<keyword evidence="3" id="KW-0378">Hydrolase</keyword>
<protein>
    <submittedName>
        <fullName evidence="3">P-loop containing nucleoside triphosphate hydrolase protein</fullName>
    </submittedName>
</protein>
<comment type="caution">
    <text evidence="3">The sequence shown here is derived from an EMBL/GenBank/DDBJ whole genome shotgun (WGS) entry which is preliminary data.</text>
</comment>
<dbReference type="Proteomes" id="UP001275084">
    <property type="component" value="Unassembled WGS sequence"/>
</dbReference>
<feature type="compositionally biased region" description="Basic and acidic residues" evidence="1">
    <location>
        <begin position="252"/>
        <end position="305"/>
    </location>
</feature>
<dbReference type="InterPro" id="IPR006073">
    <property type="entry name" value="GTP-bd"/>
</dbReference>
<accession>A0AAJ0HP44</accession>
<organism evidence="3 4">
    <name type="scientific">Lasiosphaeria hispida</name>
    <dbReference type="NCBI Taxonomy" id="260671"/>
    <lineage>
        <taxon>Eukaryota</taxon>
        <taxon>Fungi</taxon>
        <taxon>Dikarya</taxon>
        <taxon>Ascomycota</taxon>
        <taxon>Pezizomycotina</taxon>
        <taxon>Sordariomycetes</taxon>
        <taxon>Sordariomycetidae</taxon>
        <taxon>Sordariales</taxon>
        <taxon>Lasiosphaeriaceae</taxon>
        <taxon>Lasiosphaeria</taxon>
    </lineage>
</organism>
<dbReference type="InterPro" id="IPR027417">
    <property type="entry name" value="P-loop_NTPase"/>
</dbReference>
<dbReference type="GO" id="GO:0005525">
    <property type="term" value="F:GTP binding"/>
    <property type="evidence" value="ECO:0007669"/>
    <property type="project" value="InterPro"/>
</dbReference>
<feature type="region of interest" description="Disordered" evidence="1">
    <location>
        <begin position="245"/>
        <end position="305"/>
    </location>
</feature>
<dbReference type="Pfam" id="PF01926">
    <property type="entry name" value="MMR_HSR1"/>
    <property type="match status" value="1"/>
</dbReference>
<name>A0AAJ0HP44_9PEZI</name>
<evidence type="ECO:0000313" key="4">
    <source>
        <dbReference type="Proteomes" id="UP001275084"/>
    </source>
</evidence>
<evidence type="ECO:0000313" key="3">
    <source>
        <dbReference type="EMBL" id="KAK3358737.1"/>
    </source>
</evidence>
<dbReference type="SUPFAM" id="SSF52540">
    <property type="entry name" value="P-loop containing nucleoside triphosphate hydrolases"/>
    <property type="match status" value="1"/>
</dbReference>
<keyword evidence="4" id="KW-1185">Reference proteome</keyword>
<evidence type="ECO:0000256" key="1">
    <source>
        <dbReference type="SAM" id="MobiDB-lite"/>
    </source>
</evidence>
<dbReference type="AlphaFoldDB" id="A0AAJ0HP44"/>
<dbReference type="EMBL" id="JAUIQD010000002">
    <property type="protein sequence ID" value="KAK3358737.1"/>
    <property type="molecule type" value="Genomic_DNA"/>
</dbReference>
<reference evidence="3" key="1">
    <citation type="journal article" date="2023" name="Mol. Phylogenet. Evol.">
        <title>Genome-scale phylogeny and comparative genomics of the fungal order Sordariales.</title>
        <authorList>
            <person name="Hensen N."/>
            <person name="Bonometti L."/>
            <person name="Westerberg I."/>
            <person name="Brannstrom I.O."/>
            <person name="Guillou S."/>
            <person name="Cros-Aarteil S."/>
            <person name="Calhoun S."/>
            <person name="Haridas S."/>
            <person name="Kuo A."/>
            <person name="Mondo S."/>
            <person name="Pangilinan J."/>
            <person name="Riley R."/>
            <person name="LaButti K."/>
            <person name="Andreopoulos B."/>
            <person name="Lipzen A."/>
            <person name="Chen C."/>
            <person name="Yan M."/>
            <person name="Daum C."/>
            <person name="Ng V."/>
            <person name="Clum A."/>
            <person name="Steindorff A."/>
            <person name="Ohm R.A."/>
            <person name="Martin F."/>
            <person name="Silar P."/>
            <person name="Natvig D.O."/>
            <person name="Lalanne C."/>
            <person name="Gautier V."/>
            <person name="Ament-Velasquez S.L."/>
            <person name="Kruys A."/>
            <person name="Hutchinson M.I."/>
            <person name="Powell A.J."/>
            <person name="Barry K."/>
            <person name="Miller A.N."/>
            <person name="Grigoriev I.V."/>
            <person name="Debuchy R."/>
            <person name="Gladieux P."/>
            <person name="Hiltunen Thoren M."/>
            <person name="Johannesson H."/>
        </authorList>
    </citation>
    <scope>NUCLEOTIDE SEQUENCE</scope>
    <source>
        <strain evidence="3">CBS 955.72</strain>
    </source>
</reference>
<gene>
    <name evidence="3" type="ORF">B0T25DRAFT_447035</name>
</gene>
<dbReference type="CDD" id="cd00882">
    <property type="entry name" value="Ras_like_GTPase"/>
    <property type="match status" value="1"/>
</dbReference>
<dbReference type="Gene3D" id="3.40.50.300">
    <property type="entry name" value="P-loop containing nucleotide triphosphate hydrolases"/>
    <property type="match status" value="1"/>
</dbReference>
<proteinExistence type="predicted"/>
<feature type="non-terminal residue" evidence="3">
    <location>
        <position position="1"/>
    </location>
</feature>
<feature type="domain" description="G" evidence="2">
    <location>
        <begin position="6"/>
        <end position="74"/>
    </location>
</feature>
<sequence length="337" mass="38726">PGDTVIAVMGLTGVGKSTFISHYSDRAKVGKTLKSCTTDIGIHPACIDGKMLYLVDTPGFDDKDRTDVDILRETASWLWEAYDAKVKLAGVVYLHRIQDNRVSGTIAQNIELFQELCGKNGLASVVLATTMWDISPDRATSEARERELVSEDAFWGRLVQHGCTVMRQDSGIDSATRIIRHILAQQSVTLLVQEEIAEGAKLHQTAAGVVLTTRLKEQKKMYNDKMEQLHEKLAEMQERMRRMQEELGCQNQERERERQERELEKQDREREKKAREDEKKANQDREAAWEKDNKDTTGEISRLNEEIKSIKKNQERTNTDQKKIKMGLIRRVWILIW</sequence>
<dbReference type="GO" id="GO:0016787">
    <property type="term" value="F:hydrolase activity"/>
    <property type="evidence" value="ECO:0007669"/>
    <property type="project" value="UniProtKB-KW"/>
</dbReference>
<evidence type="ECO:0000259" key="2">
    <source>
        <dbReference type="Pfam" id="PF01926"/>
    </source>
</evidence>
<reference evidence="3" key="2">
    <citation type="submission" date="2023-06" db="EMBL/GenBank/DDBJ databases">
        <authorList>
            <consortium name="Lawrence Berkeley National Laboratory"/>
            <person name="Haridas S."/>
            <person name="Hensen N."/>
            <person name="Bonometti L."/>
            <person name="Westerberg I."/>
            <person name="Brannstrom I.O."/>
            <person name="Guillou S."/>
            <person name="Cros-Aarteil S."/>
            <person name="Calhoun S."/>
            <person name="Kuo A."/>
            <person name="Mondo S."/>
            <person name="Pangilinan J."/>
            <person name="Riley R."/>
            <person name="Labutti K."/>
            <person name="Andreopoulos B."/>
            <person name="Lipzen A."/>
            <person name="Chen C."/>
            <person name="Yanf M."/>
            <person name="Daum C."/>
            <person name="Ng V."/>
            <person name="Clum A."/>
            <person name="Steindorff A."/>
            <person name="Ohm R."/>
            <person name="Martin F."/>
            <person name="Silar P."/>
            <person name="Natvig D."/>
            <person name="Lalanne C."/>
            <person name="Gautier V."/>
            <person name="Ament-Velasquez S.L."/>
            <person name="Kruys A."/>
            <person name="Hutchinson M.I."/>
            <person name="Powell A.J."/>
            <person name="Barry K."/>
            <person name="Miller A.N."/>
            <person name="Grigoriev I.V."/>
            <person name="Debuchy R."/>
            <person name="Gladieux P."/>
            <person name="Thoren M.H."/>
            <person name="Johannesson H."/>
        </authorList>
    </citation>
    <scope>NUCLEOTIDE SEQUENCE</scope>
    <source>
        <strain evidence="3">CBS 955.72</strain>
    </source>
</reference>